<feature type="non-terminal residue" evidence="2">
    <location>
        <position position="135"/>
    </location>
</feature>
<accession>A0AAW0VVI3</accession>
<evidence type="ECO:0000313" key="3">
    <source>
        <dbReference type="Proteomes" id="UP001445076"/>
    </source>
</evidence>
<feature type="signal peptide" evidence="1">
    <location>
        <begin position="1"/>
        <end position="29"/>
    </location>
</feature>
<sequence>MMHRSGGVTRKMMLKLLWLLMLLLEVGISQEFTNTSSTVYQLYAENQSCGTVFKSTTVFSVVSCALICTPEWQCVGFGIKALGGSWRVCEMVNISSSCVSQPNFNFYLAQSFIPTSSGTETTIDASASTVATVSS</sequence>
<comment type="caution">
    <text evidence="2">The sequence shown here is derived from an EMBL/GenBank/DDBJ whole genome shotgun (WGS) entry which is preliminary data.</text>
</comment>
<evidence type="ECO:0000256" key="1">
    <source>
        <dbReference type="SAM" id="SignalP"/>
    </source>
</evidence>
<feature type="chain" id="PRO_5043620551" description="Apple domain-containing protein" evidence="1">
    <location>
        <begin position="30"/>
        <end position="135"/>
    </location>
</feature>
<organism evidence="2 3">
    <name type="scientific">Cherax quadricarinatus</name>
    <name type="common">Australian red claw crayfish</name>
    <dbReference type="NCBI Taxonomy" id="27406"/>
    <lineage>
        <taxon>Eukaryota</taxon>
        <taxon>Metazoa</taxon>
        <taxon>Ecdysozoa</taxon>
        <taxon>Arthropoda</taxon>
        <taxon>Crustacea</taxon>
        <taxon>Multicrustacea</taxon>
        <taxon>Malacostraca</taxon>
        <taxon>Eumalacostraca</taxon>
        <taxon>Eucarida</taxon>
        <taxon>Decapoda</taxon>
        <taxon>Pleocyemata</taxon>
        <taxon>Astacidea</taxon>
        <taxon>Parastacoidea</taxon>
        <taxon>Parastacidae</taxon>
        <taxon>Cherax</taxon>
    </lineage>
</organism>
<reference evidence="2 3" key="1">
    <citation type="journal article" date="2024" name="BMC Genomics">
        <title>Genome assembly of redclaw crayfish (Cherax quadricarinatus) provides insights into its immune adaptation and hypoxia tolerance.</title>
        <authorList>
            <person name="Liu Z."/>
            <person name="Zheng J."/>
            <person name="Li H."/>
            <person name="Fang K."/>
            <person name="Wang S."/>
            <person name="He J."/>
            <person name="Zhou D."/>
            <person name="Weng S."/>
            <person name="Chi M."/>
            <person name="Gu Z."/>
            <person name="He J."/>
            <person name="Li F."/>
            <person name="Wang M."/>
        </authorList>
    </citation>
    <scope>NUCLEOTIDE SEQUENCE [LARGE SCALE GENOMIC DNA]</scope>
    <source>
        <strain evidence="2">ZL_2023a</strain>
    </source>
</reference>
<dbReference type="EMBL" id="JARKIK010000296">
    <property type="protein sequence ID" value="KAK8720605.1"/>
    <property type="molecule type" value="Genomic_DNA"/>
</dbReference>
<gene>
    <name evidence="2" type="ORF">OTU49_013208</name>
</gene>
<keyword evidence="3" id="KW-1185">Reference proteome</keyword>
<evidence type="ECO:0008006" key="4">
    <source>
        <dbReference type="Google" id="ProtNLM"/>
    </source>
</evidence>
<proteinExistence type="predicted"/>
<dbReference type="Proteomes" id="UP001445076">
    <property type="component" value="Unassembled WGS sequence"/>
</dbReference>
<evidence type="ECO:0000313" key="2">
    <source>
        <dbReference type="EMBL" id="KAK8720605.1"/>
    </source>
</evidence>
<protein>
    <recommendedName>
        <fullName evidence="4">Apple domain-containing protein</fullName>
    </recommendedName>
</protein>
<keyword evidence="1" id="KW-0732">Signal</keyword>
<dbReference type="AlphaFoldDB" id="A0AAW0VVI3"/>
<name>A0AAW0VVI3_CHEQU</name>